<feature type="region of interest" description="Disordered" evidence="1">
    <location>
        <begin position="94"/>
        <end position="114"/>
    </location>
</feature>
<keyword evidence="3" id="KW-1185">Reference proteome</keyword>
<accession>A0A2W2BES5</accession>
<evidence type="ECO:0000313" key="3">
    <source>
        <dbReference type="Proteomes" id="UP000248745"/>
    </source>
</evidence>
<name>A0A2W2BES5_9BACT</name>
<sequence>MKKSFLALLFAPFLLTACSDKQKELSETEVKAKVDSLVGVKMEELNRQSMEDLDRRLSIEVKAKADSILAARMNRVPVDTSAKALTTVTTTTTTVSDSGTHTKVEKKIIPNKEP</sequence>
<dbReference type="AlphaFoldDB" id="A0A2W2BES5"/>
<proteinExistence type="predicted"/>
<feature type="compositionally biased region" description="Basic and acidic residues" evidence="1">
    <location>
        <begin position="100"/>
        <end position="114"/>
    </location>
</feature>
<evidence type="ECO:0000313" key="2">
    <source>
        <dbReference type="EMBL" id="PZF74779.1"/>
    </source>
</evidence>
<dbReference type="RefSeq" id="WP_110996985.1">
    <property type="nucleotide sequence ID" value="NZ_QKTW01000002.1"/>
</dbReference>
<dbReference type="PROSITE" id="PS51257">
    <property type="entry name" value="PROKAR_LIPOPROTEIN"/>
    <property type="match status" value="1"/>
</dbReference>
<protein>
    <submittedName>
        <fullName evidence="2">Uncharacterized protein</fullName>
    </submittedName>
</protein>
<dbReference type="EMBL" id="QKTW01000002">
    <property type="protein sequence ID" value="PZF74779.1"/>
    <property type="molecule type" value="Genomic_DNA"/>
</dbReference>
<reference evidence="2 3" key="1">
    <citation type="submission" date="2018-06" db="EMBL/GenBank/DDBJ databases">
        <title>Mucibacter soli gen. nov., sp. nov., a new member of the family Chitinophagaceae producing mucin.</title>
        <authorList>
            <person name="Kim M.-K."/>
            <person name="Park S."/>
            <person name="Kim T.-S."/>
            <person name="Joung Y."/>
            <person name="Han J.-H."/>
            <person name="Kim S.B."/>
        </authorList>
    </citation>
    <scope>NUCLEOTIDE SEQUENCE [LARGE SCALE GENOMIC DNA]</scope>
    <source>
        <strain evidence="2 3">R1-15</strain>
    </source>
</reference>
<gene>
    <name evidence="2" type="ORF">DN068_00865</name>
</gene>
<evidence type="ECO:0000256" key="1">
    <source>
        <dbReference type="SAM" id="MobiDB-lite"/>
    </source>
</evidence>
<organism evidence="2 3">
    <name type="scientific">Taibaiella soli</name>
    <dbReference type="NCBI Taxonomy" id="1649169"/>
    <lineage>
        <taxon>Bacteria</taxon>
        <taxon>Pseudomonadati</taxon>
        <taxon>Bacteroidota</taxon>
        <taxon>Chitinophagia</taxon>
        <taxon>Chitinophagales</taxon>
        <taxon>Chitinophagaceae</taxon>
        <taxon>Taibaiella</taxon>
    </lineage>
</organism>
<comment type="caution">
    <text evidence="2">The sequence shown here is derived from an EMBL/GenBank/DDBJ whole genome shotgun (WGS) entry which is preliminary data.</text>
</comment>
<dbReference type="Proteomes" id="UP000248745">
    <property type="component" value="Unassembled WGS sequence"/>
</dbReference>